<dbReference type="HAMAP" id="MF_00984">
    <property type="entry name" value="SSB"/>
    <property type="match status" value="1"/>
</dbReference>
<evidence type="ECO:0000313" key="6">
    <source>
        <dbReference type="Proteomes" id="UP000249135"/>
    </source>
</evidence>
<feature type="compositionally biased region" description="Basic and acidic residues" evidence="4">
    <location>
        <begin position="126"/>
        <end position="136"/>
    </location>
</feature>
<protein>
    <recommendedName>
        <fullName evidence="2 3">Single-stranded DNA-binding protein</fullName>
        <shortName evidence="2">SSB</shortName>
    </recommendedName>
</protein>
<evidence type="ECO:0000256" key="2">
    <source>
        <dbReference type="HAMAP-Rule" id="MF_00984"/>
    </source>
</evidence>
<dbReference type="GO" id="GO:0009295">
    <property type="term" value="C:nucleoid"/>
    <property type="evidence" value="ECO:0007669"/>
    <property type="project" value="TreeGrafter"/>
</dbReference>
<reference evidence="5 6" key="1">
    <citation type="submission" date="2017-08" db="EMBL/GenBank/DDBJ databases">
        <title>Infants hospitalized years apart are colonized by the same room-sourced microbial strains.</title>
        <authorList>
            <person name="Brooks B."/>
            <person name="Olm M.R."/>
            <person name="Firek B.A."/>
            <person name="Baker R."/>
            <person name="Thomas B.C."/>
            <person name="Morowitz M.J."/>
            <person name="Banfield J.F."/>
        </authorList>
    </citation>
    <scope>NUCLEOTIDE SEQUENCE [LARGE SCALE GENOMIC DNA]</scope>
    <source>
        <strain evidence="5">S2_005_003_R2_41</strain>
    </source>
</reference>
<dbReference type="NCBIfam" id="TIGR00621">
    <property type="entry name" value="ssb"/>
    <property type="match status" value="1"/>
</dbReference>
<evidence type="ECO:0000256" key="3">
    <source>
        <dbReference type="PIRNR" id="PIRNR002070"/>
    </source>
</evidence>
<accession>A0A2W5RXA6</accession>
<comment type="caution">
    <text evidence="2">Lacks conserved residue(s) required for the propagation of feature annotation.</text>
</comment>
<feature type="region of interest" description="Disordered" evidence="4">
    <location>
        <begin position="112"/>
        <end position="159"/>
    </location>
</feature>
<dbReference type="CDD" id="cd04496">
    <property type="entry name" value="SSB_OBF"/>
    <property type="match status" value="1"/>
</dbReference>
<dbReference type="InterPro" id="IPR011344">
    <property type="entry name" value="ssDNA-bd"/>
</dbReference>
<dbReference type="PIRSF" id="PIRSF002070">
    <property type="entry name" value="SSB"/>
    <property type="match status" value="1"/>
</dbReference>
<dbReference type="PROSITE" id="PS50935">
    <property type="entry name" value="SSB"/>
    <property type="match status" value="1"/>
</dbReference>
<gene>
    <name evidence="5" type="ORF">DI563_21300</name>
</gene>
<sequence length="159" mass="17587">MSNPSRNLVMLMGNIGNDITINTTGKGVAVVNATLATTDRWRDADGELRDATEWHRLVFWEKNAERLERLARKGTCIDLVGRLRSSEFMKGDVKVTKTEIYVESFQIISGWKDRPPAEQPVQQDGARTETSTEIRKNSRKATKGSAPNAGEGEGGGRPL</sequence>
<dbReference type="Pfam" id="PF00436">
    <property type="entry name" value="SSB"/>
    <property type="match status" value="1"/>
</dbReference>
<comment type="caution">
    <text evidence="5">The sequence shown here is derived from an EMBL/GenBank/DDBJ whole genome shotgun (WGS) entry which is preliminary data.</text>
</comment>
<dbReference type="EMBL" id="QFPP01000347">
    <property type="protein sequence ID" value="PZQ67660.1"/>
    <property type="molecule type" value="Genomic_DNA"/>
</dbReference>
<dbReference type="PANTHER" id="PTHR10302">
    <property type="entry name" value="SINGLE-STRANDED DNA-BINDING PROTEIN"/>
    <property type="match status" value="1"/>
</dbReference>
<keyword evidence="1 2" id="KW-0238">DNA-binding</keyword>
<dbReference type="PANTHER" id="PTHR10302:SF0">
    <property type="entry name" value="SINGLE-STRANDED DNA-BINDING PROTEIN, MITOCHONDRIAL"/>
    <property type="match status" value="1"/>
</dbReference>
<dbReference type="SUPFAM" id="SSF50249">
    <property type="entry name" value="Nucleic acid-binding proteins"/>
    <property type="match status" value="1"/>
</dbReference>
<dbReference type="InterPro" id="IPR012340">
    <property type="entry name" value="NA-bd_OB-fold"/>
</dbReference>
<evidence type="ECO:0000256" key="1">
    <source>
        <dbReference type="ARBA" id="ARBA00023125"/>
    </source>
</evidence>
<dbReference type="AlphaFoldDB" id="A0A2W5RXA6"/>
<proteinExistence type="inferred from homology"/>
<dbReference type="Proteomes" id="UP000249135">
    <property type="component" value="Unassembled WGS sequence"/>
</dbReference>
<dbReference type="InterPro" id="IPR000424">
    <property type="entry name" value="Primosome_PriB/ssb"/>
</dbReference>
<dbReference type="GO" id="GO:0006260">
    <property type="term" value="P:DNA replication"/>
    <property type="evidence" value="ECO:0007669"/>
    <property type="project" value="InterPro"/>
</dbReference>
<dbReference type="GO" id="GO:0003697">
    <property type="term" value="F:single-stranded DNA binding"/>
    <property type="evidence" value="ECO:0007669"/>
    <property type="project" value="UniProtKB-UniRule"/>
</dbReference>
<evidence type="ECO:0000256" key="4">
    <source>
        <dbReference type="SAM" id="MobiDB-lite"/>
    </source>
</evidence>
<name>A0A2W5RXA6_VARPD</name>
<comment type="subunit">
    <text evidence="2">Homotetramer.</text>
</comment>
<dbReference type="Gene3D" id="2.40.50.140">
    <property type="entry name" value="Nucleic acid-binding proteins"/>
    <property type="match status" value="1"/>
</dbReference>
<organism evidence="5 6">
    <name type="scientific">Variovorax paradoxus</name>
    <dbReference type="NCBI Taxonomy" id="34073"/>
    <lineage>
        <taxon>Bacteria</taxon>
        <taxon>Pseudomonadati</taxon>
        <taxon>Pseudomonadota</taxon>
        <taxon>Betaproteobacteria</taxon>
        <taxon>Burkholderiales</taxon>
        <taxon>Comamonadaceae</taxon>
        <taxon>Variovorax</taxon>
    </lineage>
</organism>
<evidence type="ECO:0000313" key="5">
    <source>
        <dbReference type="EMBL" id="PZQ67660.1"/>
    </source>
</evidence>